<keyword evidence="3" id="KW-1185">Reference proteome</keyword>
<dbReference type="Proteomes" id="UP000032120">
    <property type="component" value="Unassembled WGS sequence"/>
</dbReference>
<protein>
    <recommendedName>
        <fullName evidence="1">AMP-binding enzyme C-terminal domain-containing protein</fullName>
    </recommendedName>
</protein>
<dbReference type="PANTHER" id="PTHR24095">
    <property type="entry name" value="ACETYL-COENZYME A SYNTHETASE"/>
    <property type="match status" value="1"/>
</dbReference>
<organism evidence="2 3">
    <name type="scientific">Leucobacter komagatae</name>
    <dbReference type="NCBI Taxonomy" id="55969"/>
    <lineage>
        <taxon>Bacteria</taxon>
        <taxon>Bacillati</taxon>
        <taxon>Actinomycetota</taxon>
        <taxon>Actinomycetes</taxon>
        <taxon>Micrococcales</taxon>
        <taxon>Microbacteriaceae</taxon>
        <taxon>Leucobacter</taxon>
    </lineage>
</organism>
<feature type="non-terminal residue" evidence="2">
    <location>
        <position position="1"/>
    </location>
</feature>
<reference evidence="2 3" key="1">
    <citation type="submission" date="2015-01" db="EMBL/GenBank/DDBJ databases">
        <title>Draft genome sequence of Leucobacter komagatae strain VKM ST2845.</title>
        <authorList>
            <person name="Karlyshev A.V."/>
            <person name="Kudryashova E.B."/>
        </authorList>
    </citation>
    <scope>NUCLEOTIDE SEQUENCE [LARGE SCALE GENOMIC DNA]</scope>
    <source>
        <strain evidence="2 3">VKM ST2845</strain>
    </source>
</reference>
<dbReference type="AlphaFoldDB" id="A0A0D0HVX4"/>
<proteinExistence type="predicted"/>
<dbReference type="SUPFAM" id="SSF56801">
    <property type="entry name" value="Acetyl-CoA synthetase-like"/>
    <property type="match status" value="1"/>
</dbReference>
<evidence type="ECO:0000313" key="2">
    <source>
        <dbReference type="EMBL" id="KIP51781.1"/>
    </source>
</evidence>
<dbReference type="EMBL" id="JXSQ01000022">
    <property type="protein sequence ID" value="KIP51781.1"/>
    <property type="molecule type" value="Genomic_DNA"/>
</dbReference>
<dbReference type="GO" id="GO:0005829">
    <property type="term" value="C:cytosol"/>
    <property type="evidence" value="ECO:0007669"/>
    <property type="project" value="TreeGrafter"/>
</dbReference>
<feature type="domain" description="AMP-binding enzyme C-terminal" evidence="1">
    <location>
        <begin position="14"/>
        <end position="38"/>
    </location>
</feature>
<comment type="caution">
    <text evidence="2">The sequence shown here is derived from an EMBL/GenBank/DDBJ whole genome shotgun (WGS) entry which is preliminary data.</text>
</comment>
<dbReference type="OrthoDB" id="4963580at2"/>
<gene>
    <name evidence="2" type="ORF">SD72_13045</name>
</gene>
<dbReference type="GO" id="GO:0003987">
    <property type="term" value="F:acetate-CoA ligase activity"/>
    <property type="evidence" value="ECO:0007669"/>
    <property type="project" value="TreeGrafter"/>
</dbReference>
<evidence type="ECO:0000313" key="3">
    <source>
        <dbReference type="Proteomes" id="UP000032120"/>
    </source>
</evidence>
<accession>A0A0D0HVX4</accession>
<dbReference type="InterPro" id="IPR025110">
    <property type="entry name" value="AMP-bd_C"/>
</dbReference>
<name>A0A0D0HVX4_9MICO</name>
<dbReference type="GO" id="GO:0006085">
    <property type="term" value="P:acetyl-CoA biosynthetic process"/>
    <property type="evidence" value="ECO:0007669"/>
    <property type="project" value="TreeGrafter"/>
</dbReference>
<sequence>RIRRSRSSGRTSQANIGAIARPRNVYVVNELPKTRSGKIMRRLLKDAAEGRKIGDTTTLADTMVMQLISDRVVAERGGAK</sequence>
<dbReference type="Pfam" id="PF13193">
    <property type="entry name" value="AMP-binding_C"/>
    <property type="match status" value="1"/>
</dbReference>
<dbReference type="PANTHER" id="PTHR24095:SF14">
    <property type="entry name" value="ACETYL-COENZYME A SYNTHETASE 1"/>
    <property type="match status" value="1"/>
</dbReference>
<dbReference type="InterPro" id="IPR045851">
    <property type="entry name" value="AMP-bd_C_sf"/>
</dbReference>
<evidence type="ECO:0000259" key="1">
    <source>
        <dbReference type="Pfam" id="PF13193"/>
    </source>
</evidence>
<dbReference type="Gene3D" id="3.30.300.30">
    <property type="match status" value="1"/>
</dbReference>